<accession>A0A3B0ZB33</accession>
<dbReference type="EMBL" id="UOFO01000007">
    <property type="protein sequence ID" value="VAW83469.1"/>
    <property type="molecule type" value="Genomic_DNA"/>
</dbReference>
<dbReference type="AlphaFoldDB" id="A0A3B0ZB33"/>
<reference evidence="1" key="1">
    <citation type="submission" date="2018-06" db="EMBL/GenBank/DDBJ databases">
        <authorList>
            <person name="Zhirakovskaya E."/>
        </authorList>
    </citation>
    <scope>NUCLEOTIDE SEQUENCE</scope>
</reference>
<protein>
    <submittedName>
        <fullName evidence="1">Uncharacterized protein</fullName>
    </submittedName>
</protein>
<proteinExistence type="predicted"/>
<organism evidence="1">
    <name type="scientific">hydrothermal vent metagenome</name>
    <dbReference type="NCBI Taxonomy" id="652676"/>
    <lineage>
        <taxon>unclassified sequences</taxon>
        <taxon>metagenomes</taxon>
        <taxon>ecological metagenomes</taxon>
    </lineage>
</organism>
<evidence type="ECO:0000313" key="1">
    <source>
        <dbReference type="EMBL" id="VAW83469.1"/>
    </source>
</evidence>
<name>A0A3B0ZB33_9ZZZZ</name>
<sequence>MRFNCVELTYLRALSDFVAEILCLQAICAIMMVDRDLLRLQAIELDVTCVLDVESTQATFLVSKLEFSNFN</sequence>
<gene>
    <name evidence="1" type="ORF">MNBD_GAMMA16-311</name>
</gene>